<dbReference type="PANTHER" id="PTHR43798:SF33">
    <property type="entry name" value="HYDROLASE, PUTATIVE (AFU_ORTHOLOGUE AFUA_2G14860)-RELATED"/>
    <property type="match status" value="1"/>
</dbReference>
<feature type="domain" description="AB hydrolase-1" evidence="1">
    <location>
        <begin position="37"/>
        <end position="263"/>
    </location>
</feature>
<dbReference type="Pfam" id="PF00561">
    <property type="entry name" value="Abhydrolase_1"/>
    <property type="match status" value="1"/>
</dbReference>
<evidence type="ECO:0000313" key="2">
    <source>
        <dbReference type="EMBL" id="MBO7748749.1"/>
    </source>
</evidence>
<dbReference type="SUPFAM" id="SSF53474">
    <property type="entry name" value="alpha/beta-Hydrolases"/>
    <property type="match status" value="1"/>
</dbReference>
<dbReference type="PANTHER" id="PTHR43798">
    <property type="entry name" value="MONOACYLGLYCEROL LIPASE"/>
    <property type="match status" value="1"/>
</dbReference>
<comment type="caution">
    <text evidence="2">The sequence shown here is derived from an EMBL/GenBank/DDBJ whole genome shotgun (WGS) entry which is preliminary data.</text>
</comment>
<accession>A0ABS3WKA5</accession>
<keyword evidence="2" id="KW-0378">Hydrolase</keyword>
<dbReference type="InterPro" id="IPR000639">
    <property type="entry name" value="Epox_hydrolase-like"/>
</dbReference>
<dbReference type="RefSeq" id="WP_208851276.1">
    <property type="nucleotide sequence ID" value="NZ_JAGGDJ010000072.1"/>
</dbReference>
<proteinExistence type="predicted"/>
<dbReference type="GO" id="GO:0016787">
    <property type="term" value="F:hydrolase activity"/>
    <property type="evidence" value="ECO:0007669"/>
    <property type="project" value="UniProtKB-KW"/>
</dbReference>
<dbReference type="PRINTS" id="PR00111">
    <property type="entry name" value="ABHYDROLASE"/>
</dbReference>
<gene>
    <name evidence="2" type="ORF">I8J29_31725</name>
</gene>
<dbReference type="Proteomes" id="UP000670947">
    <property type="component" value="Unassembled WGS sequence"/>
</dbReference>
<name>A0ABS3WKA5_9BACL</name>
<protein>
    <submittedName>
        <fullName evidence="2">Alpha/beta hydrolase</fullName>
    </submittedName>
</protein>
<dbReference type="PRINTS" id="PR00412">
    <property type="entry name" value="EPOXHYDRLASE"/>
</dbReference>
<dbReference type="InterPro" id="IPR029058">
    <property type="entry name" value="AB_hydrolase_fold"/>
</dbReference>
<evidence type="ECO:0000259" key="1">
    <source>
        <dbReference type="Pfam" id="PF00561"/>
    </source>
</evidence>
<evidence type="ECO:0000313" key="3">
    <source>
        <dbReference type="Proteomes" id="UP000670947"/>
    </source>
</evidence>
<dbReference type="InterPro" id="IPR000073">
    <property type="entry name" value="AB_hydrolase_1"/>
</dbReference>
<sequence length="283" mass="29573">MTTDPRSIANRTFATPDGQTIAYYDSQEAGTGGDGRVVVLLHGFCGSSAYWERTLPLLRSAGRIIAPDLRGHGRSSAPEADAYAMEDFAEDLSRLLAHLNAGPVALFGHSLGGYAALAFAERHPDKLAAFGLVHSTAKPDGEEAKANRDKAARALRTDGIAPFVEGLVPKLFAPAHRESMADDVRRMIGVGLGTSAAGAAATALGMKARPDRTGVLDGLETPRLLVAGSEDGVVPPANTFTADGPGVTQALLEGCGHMSMVEAPERLAAELLGFLNDNSNDKQ</sequence>
<reference evidence="2 3" key="1">
    <citation type="submission" date="2021-03" db="EMBL/GenBank/DDBJ databases">
        <title>Paenibacillus artemisicola MWE-103 whole genome sequence.</title>
        <authorList>
            <person name="Ham Y.J."/>
        </authorList>
    </citation>
    <scope>NUCLEOTIDE SEQUENCE [LARGE SCALE GENOMIC DNA]</scope>
    <source>
        <strain evidence="2 3">MWE-103</strain>
    </source>
</reference>
<dbReference type="InterPro" id="IPR050266">
    <property type="entry name" value="AB_hydrolase_sf"/>
</dbReference>
<organism evidence="2 3">
    <name type="scientific">Paenibacillus artemisiicola</name>
    <dbReference type="NCBI Taxonomy" id="1172618"/>
    <lineage>
        <taxon>Bacteria</taxon>
        <taxon>Bacillati</taxon>
        <taxon>Bacillota</taxon>
        <taxon>Bacilli</taxon>
        <taxon>Bacillales</taxon>
        <taxon>Paenibacillaceae</taxon>
        <taxon>Paenibacillus</taxon>
    </lineage>
</organism>
<dbReference type="EMBL" id="JAGGDJ010000072">
    <property type="protein sequence ID" value="MBO7748749.1"/>
    <property type="molecule type" value="Genomic_DNA"/>
</dbReference>
<dbReference type="Gene3D" id="3.40.50.1820">
    <property type="entry name" value="alpha/beta hydrolase"/>
    <property type="match status" value="1"/>
</dbReference>
<keyword evidence="3" id="KW-1185">Reference proteome</keyword>